<accession>A0A1B2HAL4</accession>
<dbReference type="KEGG" id="led:BBK82_00365"/>
<dbReference type="Gene3D" id="3.40.50.410">
    <property type="entry name" value="von Willebrand factor, type A domain"/>
    <property type="match status" value="1"/>
</dbReference>
<dbReference type="Pfam" id="PF13519">
    <property type="entry name" value="VWA_2"/>
    <property type="match status" value="1"/>
</dbReference>
<dbReference type="STRING" id="1586287.BBK82_00365"/>
<evidence type="ECO:0000259" key="1">
    <source>
        <dbReference type="Pfam" id="PF13519"/>
    </source>
</evidence>
<name>A0A1B2HAL4_9PSEU</name>
<dbReference type="Proteomes" id="UP000093053">
    <property type="component" value="Chromosome"/>
</dbReference>
<gene>
    <name evidence="2" type="ORF">BBK82_00365</name>
</gene>
<reference evidence="2 3" key="1">
    <citation type="submission" date="2016-07" db="EMBL/GenBank/DDBJ databases">
        <title>Complete genome sequence of the Lentzea guizhouensis DHS C013.</title>
        <authorList>
            <person name="Cao C."/>
        </authorList>
    </citation>
    <scope>NUCLEOTIDE SEQUENCE [LARGE SCALE GENOMIC DNA]</scope>
    <source>
        <strain evidence="2 3">DHS C013</strain>
    </source>
</reference>
<feature type="domain" description="VWFA" evidence="1">
    <location>
        <begin position="21"/>
        <end position="141"/>
    </location>
</feature>
<organism evidence="2 3">
    <name type="scientific">Lentzea guizhouensis</name>
    <dbReference type="NCBI Taxonomy" id="1586287"/>
    <lineage>
        <taxon>Bacteria</taxon>
        <taxon>Bacillati</taxon>
        <taxon>Actinomycetota</taxon>
        <taxon>Actinomycetes</taxon>
        <taxon>Pseudonocardiales</taxon>
        <taxon>Pseudonocardiaceae</taxon>
        <taxon>Lentzea</taxon>
    </lineage>
</organism>
<dbReference type="AlphaFoldDB" id="A0A1B2HAL4"/>
<sequence length="247" mass="27026">MVGFDSFNRVEGSIHKVWPFYIVCDVSSSMWNEKLWPDKASSPLAVMNDSLGLMLEVLAEDIEASDIGRVAVITFADDAATHYPLTPIADPGRLDPLPRGEWTNYVSAWEHLNTTIRADIDQMVAQRCRPKQPVVFFITDGNAGHSKHTQTVAEWSMPRNRLCSPGYGFRPRVVALGIGNVDRATVRALRSVDPPGAAFLANPGEPASILLQAIIKVIIVSITTSTAQGYFTFPTPVGMTRLDDSAV</sequence>
<dbReference type="EMBL" id="CP016793">
    <property type="protein sequence ID" value="ANZ34760.1"/>
    <property type="molecule type" value="Genomic_DNA"/>
</dbReference>
<dbReference type="InterPro" id="IPR036465">
    <property type="entry name" value="vWFA_dom_sf"/>
</dbReference>
<protein>
    <recommendedName>
        <fullName evidence="1">VWFA domain-containing protein</fullName>
    </recommendedName>
</protein>
<dbReference type="SUPFAM" id="SSF53300">
    <property type="entry name" value="vWA-like"/>
    <property type="match status" value="1"/>
</dbReference>
<proteinExistence type="predicted"/>
<keyword evidence="3" id="KW-1185">Reference proteome</keyword>
<evidence type="ECO:0000313" key="2">
    <source>
        <dbReference type="EMBL" id="ANZ34760.1"/>
    </source>
</evidence>
<dbReference type="InterPro" id="IPR002035">
    <property type="entry name" value="VWF_A"/>
</dbReference>
<evidence type="ECO:0000313" key="3">
    <source>
        <dbReference type="Proteomes" id="UP000093053"/>
    </source>
</evidence>